<evidence type="ECO:0000313" key="6">
    <source>
        <dbReference type="EMBL" id="KAJ9606818.1"/>
    </source>
</evidence>
<dbReference type="AlphaFoldDB" id="A0AA39CFN5"/>
<evidence type="ECO:0000313" key="7">
    <source>
        <dbReference type="Proteomes" id="UP001172673"/>
    </source>
</evidence>
<dbReference type="GO" id="GO:0008171">
    <property type="term" value="F:O-methyltransferase activity"/>
    <property type="evidence" value="ECO:0007669"/>
    <property type="project" value="InterPro"/>
</dbReference>
<dbReference type="Proteomes" id="UP001172673">
    <property type="component" value="Unassembled WGS sequence"/>
</dbReference>
<evidence type="ECO:0000256" key="3">
    <source>
        <dbReference type="ARBA" id="ARBA00022691"/>
    </source>
</evidence>
<evidence type="ECO:0000256" key="4">
    <source>
        <dbReference type="ARBA" id="ARBA00038277"/>
    </source>
</evidence>
<keyword evidence="3" id="KW-0949">S-adenosyl-L-methionine</keyword>
<keyword evidence="2" id="KW-0808">Transferase</keyword>
<dbReference type="Gene3D" id="1.10.10.10">
    <property type="entry name" value="Winged helix-like DNA-binding domain superfamily/Winged helix DNA-binding domain"/>
    <property type="match status" value="1"/>
</dbReference>
<comment type="caution">
    <text evidence="6">The sequence shown here is derived from an EMBL/GenBank/DDBJ whole genome shotgun (WGS) entry which is preliminary data.</text>
</comment>
<keyword evidence="1" id="KW-0489">Methyltransferase</keyword>
<name>A0AA39CFN5_9EURO</name>
<dbReference type="InterPro" id="IPR036388">
    <property type="entry name" value="WH-like_DNA-bd_sf"/>
</dbReference>
<dbReference type="SUPFAM" id="SSF53335">
    <property type="entry name" value="S-adenosyl-L-methionine-dependent methyltransferases"/>
    <property type="match status" value="1"/>
</dbReference>
<dbReference type="InterPro" id="IPR016461">
    <property type="entry name" value="COMT-like"/>
</dbReference>
<dbReference type="Pfam" id="PF00891">
    <property type="entry name" value="Methyltransf_2"/>
    <property type="match status" value="1"/>
</dbReference>
<dbReference type="GO" id="GO:0032259">
    <property type="term" value="P:methylation"/>
    <property type="evidence" value="ECO:0007669"/>
    <property type="project" value="UniProtKB-KW"/>
</dbReference>
<dbReference type="InterPro" id="IPR001077">
    <property type="entry name" value="COMT_C"/>
</dbReference>
<feature type="domain" description="O-methyltransferase C-terminal" evidence="5">
    <location>
        <begin position="236"/>
        <end position="404"/>
    </location>
</feature>
<protein>
    <recommendedName>
        <fullName evidence="5">O-methyltransferase C-terminal domain-containing protein</fullName>
    </recommendedName>
</protein>
<dbReference type="CDD" id="cd02440">
    <property type="entry name" value="AdoMet_MTases"/>
    <property type="match status" value="1"/>
</dbReference>
<dbReference type="Gene3D" id="3.40.50.150">
    <property type="entry name" value="Vaccinia Virus protein VP39"/>
    <property type="match status" value="1"/>
</dbReference>
<proteinExistence type="inferred from homology"/>
<dbReference type="InterPro" id="IPR036390">
    <property type="entry name" value="WH_DNA-bd_sf"/>
</dbReference>
<accession>A0AA39CFN5</accession>
<dbReference type="EMBL" id="JAPDRK010000013">
    <property type="protein sequence ID" value="KAJ9606818.1"/>
    <property type="molecule type" value="Genomic_DNA"/>
</dbReference>
<dbReference type="InterPro" id="IPR029063">
    <property type="entry name" value="SAM-dependent_MTases_sf"/>
</dbReference>
<dbReference type="PROSITE" id="PS51683">
    <property type="entry name" value="SAM_OMT_II"/>
    <property type="match status" value="1"/>
</dbReference>
<evidence type="ECO:0000259" key="5">
    <source>
        <dbReference type="Pfam" id="PF00891"/>
    </source>
</evidence>
<keyword evidence="7" id="KW-1185">Reference proteome</keyword>
<sequence>MSLVDEFDILIDDFNSSAKVIRRYLVSRERDKTVQKSDSAPPELLLASAPGKVRDANKVIFEAMANIQKMIIDPVELIRQIMIEFQKLSCLRWIVHLNIPVHVSLDTPISYAVVAQAAKVPEQQLRQVARMAATSGFLSQPSPNMLAHTPLSARFVTNPLYREAALYQTETEGGIALNMTPMTSKYRGSEKINETAHNIFDKTDLRYFQYLDKRSKSVFRYQAAMTVLGGYGKETSTRHLVEMFDWAGLGEAEVVDVGNSTGHASIALAQAFPKLRFTVQDLDPMIIKASHSPLLAGVKDRIRFVFHDYFQPLMRPRAKASVFLLRLVLQIHSKTTAQTILRNIASVMRPGAVILLNNVILPDAGTGELRKEALERAKSLMLMQAMNGADREEAEFRELVEGAGAGLSVKQVVRREKSALGLVVITKTSGLETEDGGMRFLDAMEVDGMAVRDAVVENCISQDSLVNHA</sequence>
<dbReference type="SUPFAM" id="SSF46785">
    <property type="entry name" value="Winged helix' DNA-binding domain"/>
    <property type="match status" value="1"/>
</dbReference>
<comment type="similarity">
    <text evidence="4">Belongs to the class I-like SAM-binding methyltransferase superfamily. Cation-independent O-methyltransferase family.</text>
</comment>
<dbReference type="PANTHER" id="PTHR43712">
    <property type="entry name" value="PUTATIVE (AFU_ORTHOLOGUE AFUA_4G14580)-RELATED"/>
    <property type="match status" value="1"/>
</dbReference>
<reference evidence="6" key="1">
    <citation type="submission" date="2022-10" db="EMBL/GenBank/DDBJ databases">
        <title>Culturing micro-colonial fungi from biological soil crusts in the Mojave desert and describing Neophaeococcomyces mojavensis, and introducing the new genera and species Taxawa tesnikishii.</title>
        <authorList>
            <person name="Kurbessoian T."/>
            <person name="Stajich J.E."/>
        </authorList>
    </citation>
    <scope>NUCLEOTIDE SEQUENCE</scope>
    <source>
        <strain evidence="6">TK_41</strain>
    </source>
</reference>
<dbReference type="PANTHER" id="PTHR43712:SF5">
    <property type="entry name" value="O-METHYLTRANSFERASE ASQN-RELATED"/>
    <property type="match status" value="1"/>
</dbReference>
<gene>
    <name evidence="6" type="ORF">H2200_008828</name>
</gene>
<evidence type="ECO:0000256" key="2">
    <source>
        <dbReference type="ARBA" id="ARBA00022679"/>
    </source>
</evidence>
<organism evidence="6 7">
    <name type="scientific">Cladophialophora chaetospira</name>
    <dbReference type="NCBI Taxonomy" id="386627"/>
    <lineage>
        <taxon>Eukaryota</taxon>
        <taxon>Fungi</taxon>
        <taxon>Dikarya</taxon>
        <taxon>Ascomycota</taxon>
        <taxon>Pezizomycotina</taxon>
        <taxon>Eurotiomycetes</taxon>
        <taxon>Chaetothyriomycetidae</taxon>
        <taxon>Chaetothyriales</taxon>
        <taxon>Herpotrichiellaceae</taxon>
        <taxon>Cladophialophora</taxon>
    </lineage>
</organism>
<evidence type="ECO:0000256" key="1">
    <source>
        <dbReference type="ARBA" id="ARBA00022603"/>
    </source>
</evidence>